<dbReference type="InterPro" id="IPR027831">
    <property type="entry name" value="DUF4485"/>
</dbReference>
<reference evidence="2" key="1">
    <citation type="journal article" date="2023" name="Insect Mol. Biol.">
        <title>Genome sequencing provides insights into the evolution of gene families encoding plant cell wall-degrading enzymes in longhorned beetles.</title>
        <authorList>
            <person name="Shin N.R."/>
            <person name="Okamura Y."/>
            <person name="Kirsch R."/>
            <person name="Pauchet Y."/>
        </authorList>
    </citation>
    <scope>NUCLEOTIDE SEQUENCE</scope>
    <source>
        <strain evidence="2">MMC_N1</strain>
    </source>
</reference>
<feature type="domain" description="DUF4485" evidence="1">
    <location>
        <begin position="68"/>
        <end position="131"/>
    </location>
</feature>
<evidence type="ECO:0000313" key="2">
    <source>
        <dbReference type="EMBL" id="KAJ8977726.1"/>
    </source>
</evidence>
<evidence type="ECO:0000259" key="1">
    <source>
        <dbReference type="Pfam" id="PF14846"/>
    </source>
</evidence>
<protein>
    <recommendedName>
        <fullName evidence="1">DUF4485 domain-containing protein</fullName>
    </recommendedName>
</protein>
<accession>A0ABQ9JIK6</accession>
<keyword evidence="3" id="KW-1185">Reference proteome</keyword>
<dbReference type="EMBL" id="JAPWTJ010000515">
    <property type="protein sequence ID" value="KAJ8977726.1"/>
    <property type="molecule type" value="Genomic_DNA"/>
</dbReference>
<sequence length="204" mass="23885">MAHVYARPHHMLQTEEEVLDIVEDDPSTSTREIARQVKMSNPIKALNEHFNYNVKLAKALQQLLTPNDIRLIAKFLERKMIGLWIDKLLDMDKTMEQMVIRSDYMWFILARKSREPFSKLPPAELVPLKKFVELKFIEKFESETLFFYAEISAPRAFPLHVYEYVLIMNEPNMVYIDNRNNCTNKIPEKENSATATSCSSVAKR</sequence>
<name>A0ABQ9JIK6_9CUCU</name>
<dbReference type="Pfam" id="PF14846">
    <property type="entry name" value="DUF4485"/>
    <property type="match status" value="1"/>
</dbReference>
<evidence type="ECO:0000313" key="3">
    <source>
        <dbReference type="Proteomes" id="UP001162164"/>
    </source>
</evidence>
<gene>
    <name evidence="2" type="ORF">NQ317_019400</name>
</gene>
<comment type="caution">
    <text evidence="2">The sequence shown here is derived from an EMBL/GenBank/DDBJ whole genome shotgun (WGS) entry which is preliminary data.</text>
</comment>
<organism evidence="2 3">
    <name type="scientific">Molorchus minor</name>
    <dbReference type="NCBI Taxonomy" id="1323400"/>
    <lineage>
        <taxon>Eukaryota</taxon>
        <taxon>Metazoa</taxon>
        <taxon>Ecdysozoa</taxon>
        <taxon>Arthropoda</taxon>
        <taxon>Hexapoda</taxon>
        <taxon>Insecta</taxon>
        <taxon>Pterygota</taxon>
        <taxon>Neoptera</taxon>
        <taxon>Endopterygota</taxon>
        <taxon>Coleoptera</taxon>
        <taxon>Polyphaga</taxon>
        <taxon>Cucujiformia</taxon>
        <taxon>Chrysomeloidea</taxon>
        <taxon>Cerambycidae</taxon>
        <taxon>Lamiinae</taxon>
        <taxon>Monochamini</taxon>
        <taxon>Molorchus</taxon>
    </lineage>
</organism>
<dbReference type="Proteomes" id="UP001162164">
    <property type="component" value="Unassembled WGS sequence"/>
</dbReference>
<proteinExistence type="predicted"/>